<feature type="modified residue" description="N6-(pyridoxal phosphate)lysine" evidence="8">
    <location>
        <position position="264"/>
    </location>
</feature>
<dbReference type="NCBIfam" id="TIGR00713">
    <property type="entry name" value="hemL"/>
    <property type="match status" value="1"/>
</dbReference>
<dbReference type="Gene3D" id="3.90.1150.10">
    <property type="entry name" value="Aspartate Aminotransferase, domain 1"/>
    <property type="match status" value="1"/>
</dbReference>
<dbReference type="InterPro" id="IPR015422">
    <property type="entry name" value="PyrdxlP-dep_Trfase_small"/>
</dbReference>
<evidence type="ECO:0000313" key="10">
    <source>
        <dbReference type="Proteomes" id="UP000062160"/>
    </source>
</evidence>
<dbReference type="Proteomes" id="UP000062160">
    <property type="component" value="Unassembled WGS sequence"/>
</dbReference>
<dbReference type="UniPathway" id="UPA00251">
    <property type="reaction ID" value="UER00317"/>
</dbReference>
<reference evidence="9" key="1">
    <citation type="journal article" date="2016" name="Genome Announc.">
        <title>Draft Genome Sequence of the Syntrophic Lactate-Degrading Bacterium Tepidanaerobacter syntrophicus JLT.</title>
        <authorList>
            <person name="Matsuura N."/>
            <person name="Ohashi A."/>
            <person name="Tourlousse D.M."/>
            <person name="Sekiguchi Y."/>
        </authorList>
    </citation>
    <scope>NUCLEOTIDE SEQUENCE [LARGE SCALE GENOMIC DNA]</scope>
    <source>
        <strain evidence="9">JL</strain>
    </source>
</reference>
<comment type="subunit">
    <text evidence="8">Homodimer.</text>
</comment>
<evidence type="ECO:0000256" key="3">
    <source>
        <dbReference type="ARBA" id="ARBA00004819"/>
    </source>
</evidence>
<protein>
    <recommendedName>
        <fullName evidence="8">Glutamate-1-semialdehyde 2,1-aminomutase</fullName>
        <shortName evidence="8">GSA</shortName>
        <ecNumber evidence="8">5.4.3.8</ecNumber>
    </recommendedName>
    <alternativeName>
        <fullName evidence="8">Glutamate-1-semialdehyde aminotransferase</fullName>
        <shortName evidence="8">GSA-AT</shortName>
    </alternativeName>
</protein>
<evidence type="ECO:0000256" key="1">
    <source>
        <dbReference type="ARBA" id="ARBA00001579"/>
    </source>
</evidence>
<name>A0A0U9HN64_9FIRM</name>
<dbReference type="SUPFAM" id="SSF53383">
    <property type="entry name" value="PLP-dependent transferases"/>
    <property type="match status" value="1"/>
</dbReference>
<evidence type="ECO:0000256" key="6">
    <source>
        <dbReference type="ARBA" id="ARBA00023235"/>
    </source>
</evidence>
<dbReference type="STRING" id="224999.GCA_001485475_01329"/>
<dbReference type="GO" id="GO:0006782">
    <property type="term" value="P:protoporphyrinogen IX biosynthetic process"/>
    <property type="evidence" value="ECO:0007669"/>
    <property type="project" value="UniProtKB-UniRule"/>
</dbReference>
<dbReference type="NCBIfam" id="NF000818">
    <property type="entry name" value="PRK00062.1"/>
    <property type="match status" value="1"/>
</dbReference>
<dbReference type="GO" id="GO:0042286">
    <property type="term" value="F:glutamate-1-semialdehyde 2,1-aminomutase activity"/>
    <property type="evidence" value="ECO:0007669"/>
    <property type="project" value="UniProtKB-UniRule"/>
</dbReference>
<dbReference type="EC" id="5.4.3.8" evidence="8"/>
<proteinExistence type="inferred from homology"/>
<dbReference type="Gene3D" id="3.40.640.10">
    <property type="entry name" value="Type I PLP-dependent aspartate aminotransferase-like (Major domain)"/>
    <property type="match status" value="1"/>
</dbReference>
<dbReference type="PANTHER" id="PTHR43713">
    <property type="entry name" value="GLUTAMATE-1-SEMIALDEHYDE 2,1-AMINOMUTASE"/>
    <property type="match status" value="1"/>
</dbReference>
<accession>A0A0U9HN64</accession>
<keyword evidence="8" id="KW-0963">Cytoplasm</keyword>
<evidence type="ECO:0000256" key="5">
    <source>
        <dbReference type="ARBA" id="ARBA00022898"/>
    </source>
</evidence>
<dbReference type="CDD" id="cd00610">
    <property type="entry name" value="OAT_like"/>
    <property type="match status" value="1"/>
</dbReference>
<dbReference type="GO" id="GO:0030170">
    <property type="term" value="F:pyridoxal phosphate binding"/>
    <property type="evidence" value="ECO:0007669"/>
    <property type="project" value="InterPro"/>
</dbReference>
<dbReference type="InterPro" id="IPR015421">
    <property type="entry name" value="PyrdxlP-dep_Trfase_major"/>
</dbReference>
<keyword evidence="10" id="KW-1185">Reference proteome</keyword>
<dbReference type="RefSeq" id="WP_059032706.1">
    <property type="nucleotide sequence ID" value="NZ_DF977001.1"/>
</dbReference>
<dbReference type="PROSITE" id="PS00600">
    <property type="entry name" value="AA_TRANSFER_CLASS_3"/>
    <property type="match status" value="1"/>
</dbReference>
<dbReference type="InterPro" id="IPR005814">
    <property type="entry name" value="Aminotrans_3"/>
</dbReference>
<dbReference type="EMBL" id="DF977001">
    <property type="protein sequence ID" value="GAQ25313.1"/>
    <property type="molecule type" value="Genomic_DNA"/>
</dbReference>
<evidence type="ECO:0000256" key="2">
    <source>
        <dbReference type="ARBA" id="ARBA00001933"/>
    </source>
</evidence>
<dbReference type="AlphaFoldDB" id="A0A0U9HN64"/>
<dbReference type="GO" id="GO:0005737">
    <property type="term" value="C:cytoplasm"/>
    <property type="evidence" value="ECO:0007669"/>
    <property type="project" value="UniProtKB-SubCell"/>
</dbReference>
<dbReference type="FunFam" id="3.40.640.10:FF:000021">
    <property type="entry name" value="Glutamate-1-semialdehyde 2,1-aminomutase"/>
    <property type="match status" value="1"/>
</dbReference>
<comment type="subcellular location">
    <subcellularLocation>
        <location evidence="8">Cytoplasm</location>
    </subcellularLocation>
</comment>
<dbReference type="Pfam" id="PF00202">
    <property type="entry name" value="Aminotran_3"/>
    <property type="match status" value="1"/>
</dbReference>
<comment type="pathway">
    <text evidence="3">Porphyrin-containing compound metabolism; protoporphyrin-IX biosynthesis; 5-aminolevulinate from L-glutamyl-tRNA(Glu): step 2/2.</text>
</comment>
<organism evidence="9">
    <name type="scientific">Tepidanaerobacter syntrophicus</name>
    <dbReference type="NCBI Taxonomy" id="224999"/>
    <lineage>
        <taxon>Bacteria</taxon>
        <taxon>Bacillati</taxon>
        <taxon>Bacillota</taxon>
        <taxon>Clostridia</taxon>
        <taxon>Thermosediminibacterales</taxon>
        <taxon>Tepidanaerobacteraceae</taxon>
        <taxon>Tepidanaerobacter</taxon>
    </lineage>
</organism>
<dbReference type="PANTHER" id="PTHR43713:SF3">
    <property type="entry name" value="GLUTAMATE-1-SEMIALDEHYDE 2,1-AMINOMUTASE 1, CHLOROPLASTIC-RELATED"/>
    <property type="match status" value="1"/>
</dbReference>
<sequence>MKSQELYTRALKVMPGGVNSPVRAFKSAGLTPPFIKKGSKSHIWDEDGKEYIDYVLSWGPLILGHAHPEVVSVIKKQAELGTSFGACTELEVLMAEKIREALPSIEVVRMVNSGTEATMSAIRLARGYTGRNIIVKFAGCYHGHSDSLLIKAGSGALTFGSPDSAGVTQDTARDTVVSNYNDIDMIRDVFEKHPGDIAAVIVEPVAGNMGTVPPKPEFLQELRSLTKSHGALLIFDEVITGFRVGYEGAQGLYNIVPDITTLGKIIGGGLPVGAYGGKEEIMRRVSPDGPVYQAGTLSGNPLAMAAGYTTLSILSKNPDIYSKLNKKAERLCSGLKDIMDKAGIPVTINRVGSMMTLFFTNSKVYDYASAATSDTACYNIFFKKMLQAGIYLPPSQFETFFVSTAHTDEDIEKTLNIAEDVAKNLSF</sequence>
<evidence type="ECO:0000256" key="7">
    <source>
        <dbReference type="ARBA" id="ARBA00023244"/>
    </source>
</evidence>
<comment type="similarity">
    <text evidence="4 8">Belongs to the class-III pyridoxal-phosphate-dependent aminotransferase family. HemL subfamily.</text>
</comment>
<comment type="cofactor">
    <cofactor evidence="2 8">
        <name>pyridoxal 5'-phosphate</name>
        <dbReference type="ChEBI" id="CHEBI:597326"/>
    </cofactor>
</comment>
<comment type="catalytic activity">
    <reaction evidence="1 8">
        <text>(S)-4-amino-5-oxopentanoate = 5-aminolevulinate</text>
        <dbReference type="Rhea" id="RHEA:14265"/>
        <dbReference type="ChEBI" id="CHEBI:57501"/>
        <dbReference type="ChEBI" id="CHEBI:356416"/>
        <dbReference type="EC" id="5.4.3.8"/>
    </reaction>
</comment>
<dbReference type="InterPro" id="IPR015424">
    <property type="entry name" value="PyrdxlP-dep_Trfase"/>
</dbReference>
<dbReference type="HAMAP" id="MF_00375">
    <property type="entry name" value="HemL_aminotrans_3"/>
    <property type="match status" value="1"/>
</dbReference>
<keyword evidence="5 8" id="KW-0663">Pyridoxal phosphate</keyword>
<dbReference type="GO" id="GO:0008483">
    <property type="term" value="F:transaminase activity"/>
    <property type="evidence" value="ECO:0007669"/>
    <property type="project" value="InterPro"/>
</dbReference>
<evidence type="ECO:0000256" key="8">
    <source>
        <dbReference type="HAMAP-Rule" id="MF_00375"/>
    </source>
</evidence>
<keyword evidence="6 8" id="KW-0413">Isomerase</keyword>
<dbReference type="OrthoDB" id="9801052at2"/>
<evidence type="ECO:0000313" key="9">
    <source>
        <dbReference type="EMBL" id="GAQ25313.1"/>
    </source>
</evidence>
<gene>
    <name evidence="8" type="primary">hemL</name>
    <name evidence="9" type="ORF">TSYNT_7332</name>
</gene>
<keyword evidence="7 8" id="KW-0627">Porphyrin biosynthesis</keyword>
<evidence type="ECO:0000256" key="4">
    <source>
        <dbReference type="ARBA" id="ARBA00008981"/>
    </source>
</evidence>
<dbReference type="InterPro" id="IPR004639">
    <property type="entry name" value="4pyrrol_synth_GluAld_NH2Trfase"/>
</dbReference>
<dbReference type="InterPro" id="IPR049704">
    <property type="entry name" value="Aminotrans_3_PPA_site"/>
</dbReference>